<dbReference type="InterPro" id="IPR000873">
    <property type="entry name" value="AMP-dep_synth/lig_dom"/>
</dbReference>
<dbReference type="InterPro" id="IPR025110">
    <property type="entry name" value="AMP-bd_C"/>
</dbReference>
<organism evidence="5 6">
    <name type="scientific">Rhodosalinus halophilus</name>
    <dbReference type="NCBI Taxonomy" id="2259333"/>
    <lineage>
        <taxon>Bacteria</taxon>
        <taxon>Pseudomonadati</taxon>
        <taxon>Pseudomonadota</taxon>
        <taxon>Alphaproteobacteria</taxon>
        <taxon>Rhodobacterales</taxon>
        <taxon>Paracoccaceae</taxon>
        <taxon>Rhodosalinus</taxon>
    </lineage>
</organism>
<comment type="caution">
    <text evidence="5">The sequence shown here is derived from an EMBL/GenBank/DDBJ whole genome shotgun (WGS) entry which is preliminary data.</text>
</comment>
<protein>
    <submittedName>
        <fullName evidence="5">Acid--CoA ligase</fullName>
    </submittedName>
</protein>
<name>A0A365U9V3_9RHOB</name>
<dbReference type="SUPFAM" id="SSF56801">
    <property type="entry name" value="Acetyl-CoA synthetase-like"/>
    <property type="match status" value="1"/>
</dbReference>
<feature type="domain" description="AMP-dependent synthetase/ligase" evidence="3">
    <location>
        <begin position="11"/>
        <end position="360"/>
    </location>
</feature>
<dbReference type="PANTHER" id="PTHR43201">
    <property type="entry name" value="ACYL-COA SYNTHETASE"/>
    <property type="match status" value="1"/>
</dbReference>
<reference evidence="5 6" key="1">
    <citation type="submission" date="2018-07" db="EMBL/GenBank/DDBJ databases">
        <title>Rhodosalinus sp. strain E84T genomic sequence and assembly.</title>
        <authorList>
            <person name="Liu Z.-W."/>
            <person name="Lu D.-C."/>
        </authorList>
    </citation>
    <scope>NUCLEOTIDE SEQUENCE [LARGE SCALE GENOMIC DNA]</scope>
    <source>
        <strain evidence="5 6">E84</strain>
    </source>
</reference>
<dbReference type="InterPro" id="IPR042099">
    <property type="entry name" value="ANL_N_sf"/>
</dbReference>
<evidence type="ECO:0000256" key="2">
    <source>
        <dbReference type="ARBA" id="ARBA00022598"/>
    </source>
</evidence>
<dbReference type="Gene3D" id="3.30.300.30">
    <property type="match status" value="1"/>
</dbReference>
<dbReference type="Gene3D" id="3.40.50.12780">
    <property type="entry name" value="N-terminal domain of ligase-like"/>
    <property type="match status" value="1"/>
</dbReference>
<dbReference type="InterPro" id="IPR045851">
    <property type="entry name" value="AMP-bd_C_sf"/>
</dbReference>
<evidence type="ECO:0000256" key="1">
    <source>
        <dbReference type="ARBA" id="ARBA00006432"/>
    </source>
</evidence>
<dbReference type="EMBL" id="QNTQ01000006">
    <property type="protein sequence ID" value="RBI85511.1"/>
    <property type="molecule type" value="Genomic_DNA"/>
</dbReference>
<evidence type="ECO:0000259" key="3">
    <source>
        <dbReference type="Pfam" id="PF00501"/>
    </source>
</evidence>
<sequence length="497" mass="52947">MWGLLPDMAAKRAALSPGATAFVEDAGGRVWTFAEIDDAAARMGAGLRALGLAPGDRVAALSFNRVEMFVALFAAQKAGLILVPLNWRLTAEELAEQAEIVAPALLLHDAQHHDAAKALAQGRQIPRAALEGGPRGAADLLATPDPLPPAQVPADRPWYLLFTSGSTGRPQAVVQTAGMGWAAAVNAAQAMDLTAADRTVNYLPLFHTAGVNLFTLPVFLWGGTTRVLPRFDAERLLALLEEGAASVFFGVPSVWHDFAAHVGAARPDWSAIRCASGGAALPERLIRDFAAKGALIRSGYGMTETGPTCFIMQADRVEAKPRAVGRVQALTEVRLDGVPDGAPGEGEVWLRGPAITPGYWEGPDAIRPATDAEGWLRTGDVARRDAEGDHEIVGRLRDMFVSGGENVWPAEIERVLCAHPDVAEAAVIAVPDDRLGEVGHAFVEPRAGHCIAPETLSEWCRARLAGYKVPRGFTEAQSLPRTASGKIRKPALKDWPR</sequence>
<dbReference type="Pfam" id="PF13193">
    <property type="entry name" value="AMP-binding_C"/>
    <property type="match status" value="1"/>
</dbReference>
<proteinExistence type="inferred from homology"/>
<evidence type="ECO:0000259" key="4">
    <source>
        <dbReference type="Pfam" id="PF13193"/>
    </source>
</evidence>
<dbReference type="PANTHER" id="PTHR43201:SF5">
    <property type="entry name" value="MEDIUM-CHAIN ACYL-COA LIGASE ACSF2, MITOCHONDRIAL"/>
    <property type="match status" value="1"/>
</dbReference>
<dbReference type="Pfam" id="PF00501">
    <property type="entry name" value="AMP-binding"/>
    <property type="match status" value="1"/>
</dbReference>
<dbReference type="GO" id="GO:0006631">
    <property type="term" value="P:fatty acid metabolic process"/>
    <property type="evidence" value="ECO:0007669"/>
    <property type="project" value="TreeGrafter"/>
</dbReference>
<keyword evidence="2 5" id="KW-0436">Ligase</keyword>
<feature type="domain" description="AMP-binding enzyme C-terminal" evidence="4">
    <location>
        <begin position="411"/>
        <end position="486"/>
    </location>
</feature>
<dbReference type="OrthoDB" id="9803968at2"/>
<accession>A0A365U9V3</accession>
<comment type="similarity">
    <text evidence="1">Belongs to the ATP-dependent AMP-binding enzyme family.</text>
</comment>
<dbReference type="GO" id="GO:0031956">
    <property type="term" value="F:medium-chain fatty acid-CoA ligase activity"/>
    <property type="evidence" value="ECO:0007669"/>
    <property type="project" value="TreeGrafter"/>
</dbReference>
<evidence type="ECO:0000313" key="6">
    <source>
        <dbReference type="Proteomes" id="UP000253370"/>
    </source>
</evidence>
<dbReference type="Proteomes" id="UP000253370">
    <property type="component" value="Unassembled WGS sequence"/>
</dbReference>
<dbReference type="AlphaFoldDB" id="A0A365U9V3"/>
<keyword evidence="6" id="KW-1185">Reference proteome</keyword>
<evidence type="ECO:0000313" key="5">
    <source>
        <dbReference type="EMBL" id="RBI85511.1"/>
    </source>
</evidence>
<gene>
    <name evidence="5" type="ORF">DRV85_07155</name>
</gene>